<dbReference type="GO" id="GO:0003676">
    <property type="term" value="F:nucleic acid binding"/>
    <property type="evidence" value="ECO:0007669"/>
    <property type="project" value="InterPro"/>
</dbReference>
<accession>A0A9D1US44</accession>
<dbReference type="InterPro" id="IPR048301">
    <property type="entry name" value="NucS_C"/>
</dbReference>
<protein>
    <submittedName>
        <fullName evidence="2">DUF91 domain-containing protein</fullName>
    </submittedName>
</protein>
<dbReference type="Pfam" id="PF01939">
    <property type="entry name" value="NucS_C"/>
    <property type="match status" value="1"/>
</dbReference>
<evidence type="ECO:0000313" key="2">
    <source>
        <dbReference type="EMBL" id="HIW99353.1"/>
    </source>
</evidence>
<reference evidence="2" key="1">
    <citation type="journal article" date="2021" name="PeerJ">
        <title>Extensive microbial diversity within the chicken gut microbiome revealed by metagenomics and culture.</title>
        <authorList>
            <person name="Gilroy R."/>
            <person name="Ravi A."/>
            <person name="Getino M."/>
            <person name="Pursley I."/>
            <person name="Horton D.L."/>
            <person name="Alikhan N.F."/>
            <person name="Baker D."/>
            <person name="Gharbi K."/>
            <person name="Hall N."/>
            <person name="Watson M."/>
            <person name="Adriaenssens E.M."/>
            <person name="Foster-Nyarko E."/>
            <person name="Jarju S."/>
            <person name="Secka A."/>
            <person name="Antonio M."/>
            <person name="Oren A."/>
            <person name="Chaudhuri R.R."/>
            <person name="La Ragione R."/>
            <person name="Hildebrand F."/>
            <person name="Pallen M.J."/>
        </authorList>
    </citation>
    <scope>NUCLEOTIDE SEQUENCE</scope>
    <source>
        <strain evidence="2">ChiHejej3B27-3195</strain>
    </source>
</reference>
<dbReference type="Proteomes" id="UP000824151">
    <property type="component" value="Unassembled WGS sequence"/>
</dbReference>
<organism evidence="2 3">
    <name type="scientific">Candidatus Nesterenkonia stercoripullorum</name>
    <dbReference type="NCBI Taxonomy" id="2838701"/>
    <lineage>
        <taxon>Bacteria</taxon>
        <taxon>Bacillati</taxon>
        <taxon>Actinomycetota</taxon>
        <taxon>Actinomycetes</taxon>
        <taxon>Micrococcales</taxon>
        <taxon>Micrococcaceae</taxon>
        <taxon>Nesterenkonia</taxon>
    </lineage>
</organism>
<proteinExistence type="predicted"/>
<dbReference type="EMBL" id="DXGD01000155">
    <property type="protein sequence ID" value="HIW99353.1"/>
    <property type="molecule type" value="Genomic_DNA"/>
</dbReference>
<feature type="domain" description="Endonuclease NucS C-terminal" evidence="1">
    <location>
        <begin position="25"/>
        <end position="91"/>
    </location>
</feature>
<dbReference type="AlphaFoldDB" id="A0A9D1US44"/>
<name>A0A9D1US44_9MICC</name>
<dbReference type="InterPro" id="IPR011856">
    <property type="entry name" value="tRNA_endonuc-like_dom_sf"/>
</dbReference>
<evidence type="ECO:0000259" key="1">
    <source>
        <dbReference type="Pfam" id="PF01939"/>
    </source>
</evidence>
<dbReference type="GO" id="GO:0004519">
    <property type="term" value="F:endonuclease activity"/>
    <property type="evidence" value="ECO:0007669"/>
    <property type="project" value="InterPro"/>
</dbReference>
<comment type="caution">
    <text evidence="2">The sequence shown here is derived from an EMBL/GenBank/DDBJ whole genome shotgun (WGS) entry which is preliminary data.</text>
</comment>
<evidence type="ECO:0000313" key="3">
    <source>
        <dbReference type="Proteomes" id="UP000824151"/>
    </source>
</evidence>
<gene>
    <name evidence="2" type="ORF">H9871_04340</name>
</gene>
<sequence length="358" mass="40632">MPVEMGVWRIDGESPRRLPTGVLPSEAQLEEFLERDPSLLGQKLLIIGRQLQTSHGKFIDLLGIDDEGRLHVLELKRDRTPRDVVAQTLDYGSWAAQLDRDHVSEITRAHLGIDLEQAFDDHFGLPLPDEFTTDLQMTIVATELDQASERIVTFLREFGVPVNAVFFSYFEDDDRRYLGRSWLASGDQPENLGSRKPVKRDAWNGHDWFVTFGDGPSRTWEDARRHGFVSAGGGDWYSRTLRNLPEGARIFVQIPKHGYVAVGQTLAEATPLNETRVLSDERWVPLQDLPLSAAYSERQAQSADPEYFVPVRWIASLPKSQAFWEKGMFANQNSAGKLRQRFTLDKLIAHFALDDGDQ</sequence>
<reference evidence="2" key="2">
    <citation type="submission" date="2021-04" db="EMBL/GenBank/DDBJ databases">
        <authorList>
            <person name="Gilroy R."/>
        </authorList>
    </citation>
    <scope>NUCLEOTIDE SEQUENCE</scope>
    <source>
        <strain evidence="2">ChiHejej3B27-3195</strain>
    </source>
</reference>
<dbReference type="Gene3D" id="3.40.1350.10">
    <property type="match status" value="1"/>
</dbReference>